<dbReference type="Gene3D" id="3.40.710.10">
    <property type="entry name" value="DD-peptidase/beta-lactamase superfamily"/>
    <property type="match status" value="1"/>
</dbReference>
<dbReference type="Pfam" id="PF00905">
    <property type="entry name" value="Transpeptidase"/>
    <property type="match status" value="1"/>
</dbReference>
<feature type="domain" description="PASTA" evidence="10">
    <location>
        <begin position="727"/>
        <end position="793"/>
    </location>
</feature>
<dbReference type="InterPro" id="IPR005543">
    <property type="entry name" value="PASTA_dom"/>
</dbReference>
<dbReference type="Proteomes" id="UP001317779">
    <property type="component" value="Chromosome"/>
</dbReference>
<dbReference type="SMART" id="SM00740">
    <property type="entry name" value="PASTA"/>
    <property type="match status" value="2"/>
</dbReference>
<dbReference type="Pfam" id="PF00912">
    <property type="entry name" value="Transgly"/>
    <property type="match status" value="1"/>
</dbReference>
<dbReference type="InterPro" id="IPR023346">
    <property type="entry name" value="Lysozyme-like_dom_sf"/>
</dbReference>
<dbReference type="Pfam" id="PF03793">
    <property type="entry name" value="PASTA"/>
    <property type="match status" value="2"/>
</dbReference>
<dbReference type="PANTHER" id="PTHR32282:SF33">
    <property type="entry name" value="PEPTIDOGLYCAN GLYCOSYLTRANSFERASE"/>
    <property type="match status" value="1"/>
</dbReference>
<evidence type="ECO:0000313" key="12">
    <source>
        <dbReference type="Proteomes" id="UP001317779"/>
    </source>
</evidence>
<feature type="region of interest" description="Disordered" evidence="9">
    <location>
        <begin position="830"/>
        <end position="850"/>
    </location>
</feature>
<evidence type="ECO:0000313" key="11">
    <source>
        <dbReference type="EMBL" id="BDV31370.1"/>
    </source>
</evidence>
<dbReference type="CDD" id="cd06577">
    <property type="entry name" value="PASTA_pknB"/>
    <property type="match status" value="2"/>
</dbReference>
<evidence type="ECO:0000256" key="8">
    <source>
        <dbReference type="ARBA" id="ARBA00049902"/>
    </source>
</evidence>
<feature type="domain" description="PASTA" evidence="10">
    <location>
        <begin position="794"/>
        <end position="862"/>
    </location>
</feature>
<dbReference type="EMBL" id="AP027141">
    <property type="protein sequence ID" value="BDV31370.1"/>
    <property type="molecule type" value="Genomic_DNA"/>
</dbReference>
<dbReference type="InterPro" id="IPR050396">
    <property type="entry name" value="Glycosyltr_51/Transpeptidase"/>
</dbReference>
<sequence length="874" mass="92759">MPHKKRTASGVFGGLLGLVGLSAVAGLLITATVTPAIALTGAATTSAISLFENLPSVLKIDQLMLPSTIYAKSSDGKKWVTLTRFYDQNRSPVKFDQIKPVVYDAVLSSEDKNYYQHGGVDLVGTVSALVSNLRGNDTRGGSSISQQYVKNVLVQKCEWEAATSEEALACWTEATQSTGTVGYQRKLQEMRYAIALEQDYSKNDILLGYLNIANFGGQTYGIDAAARYYFGVPAAKLKLTQAATLAGMVQNPNTYRIDMPDGSTTDADGNALNGAEDGYSLAKERRNYVLDRMLADGKITQEQHDKATAADVKPHITQPTTGCGAAKNAQYFCQYVKNIIKNDKAFGENDEDRLATLQRGGLKIYTTLDYNLQKTAVRAMKDSAPTSLDGMTNIKTGKFGAAAVSIEVSTGRILSIAQNTKFSEASSRKDDPNYSSLVYAGDSKYGNSIGFPVGSTFKLFTLVDWLEQGHSVNEYLNGRVRVIDRMTNSCGGDWVNVDKTKVNNFNSVGGYYGTPMQFTRDSLNSGYFAMAEELDLCDIEKVATKMGVTRGDGTPVEVDRQFDIIGSNNVTPIAMAAAYGTIGNNGVYCQPKAIDKVLDADGNEMKLPKTSCTRVLDEDVAATAAYALKGVMAYGGTGATSNPGDGTEVIGKTGTHESHQTWMVESSTAVATAVWVGNSEGEGNIFDRWANGWQVSQLRHKIAPVIQRAADSIYPGSSFPAPSAELTKRVLRDLPSVIGLSVDEARSRLQSLGFGVTVGDPVDAVEAEGTVVEQSPGAGKVAGGSNVTIRPSNGKGVAVPGVAGLSVQDASNTLRAAGLDNLVPGRCTVDPSVDGPGTATGTSPGEGTVVGRNTKIAVNYAHKDCGKGGGDDND</sequence>
<evidence type="ECO:0000256" key="6">
    <source>
        <dbReference type="ARBA" id="ARBA00023268"/>
    </source>
</evidence>
<keyword evidence="1 11" id="KW-0121">Carboxypeptidase</keyword>
<evidence type="ECO:0000256" key="5">
    <source>
        <dbReference type="ARBA" id="ARBA00022801"/>
    </source>
</evidence>
<dbReference type="Gene3D" id="3.30.10.20">
    <property type="match status" value="2"/>
</dbReference>
<evidence type="ECO:0000256" key="4">
    <source>
        <dbReference type="ARBA" id="ARBA00022679"/>
    </source>
</evidence>
<evidence type="ECO:0000256" key="9">
    <source>
        <dbReference type="SAM" id="MobiDB-lite"/>
    </source>
</evidence>
<dbReference type="PROSITE" id="PS51178">
    <property type="entry name" value="PASTA"/>
    <property type="match status" value="2"/>
</dbReference>
<name>A0ABM8E0U3_9MICO</name>
<keyword evidence="5" id="KW-0378">Hydrolase</keyword>
<comment type="catalytic activity">
    <reaction evidence="8">
        <text>[GlcNAc-(1-&gt;4)-Mur2Ac(oyl-L-Ala-gamma-D-Glu-L-Lys-D-Ala-D-Ala)](n)-di-trans,octa-cis-undecaprenyl diphosphate + beta-D-GlcNAc-(1-&gt;4)-Mur2Ac(oyl-L-Ala-gamma-D-Glu-L-Lys-D-Ala-D-Ala)-di-trans,octa-cis-undecaprenyl diphosphate = [GlcNAc-(1-&gt;4)-Mur2Ac(oyl-L-Ala-gamma-D-Glu-L-Lys-D-Ala-D-Ala)](n+1)-di-trans,octa-cis-undecaprenyl diphosphate + di-trans,octa-cis-undecaprenyl diphosphate + H(+)</text>
        <dbReference type="Rhea" id="RHEA:23708"/>
        <dbReference type="Rhea" id="RHEA-COMP:9602"/>
        <dbReference type="Rhea" id="RHEA-COMP:9603"/>
        <dbReference type="ChEBI" id="CHEBI:15378"/>
        <dbReference type="ChEBI" id="CHEBI:58405"/>
        <dbReference type="ChEBI" id="CHEBI:60033"/>
        <dbReference type="ChEBI" id="CHEBI:78435"/>
        <dbReference type="EC" id="2.4.99.28"/>
    </reaction>
</comment>
<keyword evidence="4" id="KW-0808">Transferase</keyword>
<dbReference type="InterPro" id="IPR012338">
    <property type="entry name" value="Beta-lactam/transpept-like"/>
</dbReference>
<proteinExistence type="predicted"/>
<dbReference type="GO" id="GO:0004180">
    <property type="term" value="F:carboxypeptidase activity"/>
    <property type="evidence" value="ECO:0007669"/>
    <property type="project" value="UniProtKB-KW"/>
</dbReference>
<evidence type="ECO:0000256" key="2">
    <source>
        <dbReference type="ARBA" id="ARBA00022670"/>
    </source>
</evidence>
<accession>A0ABM8E0U3</accession>
<keyword evidence="12" id="KW-1185">Reference proteome</keyword>
<dbReference type="Gene3D" id="1.10.3810.10">
    <property type="entry name" value="Biosynthetic peptidoglycan transglycosylase-like"/>
    <property type="match status" value="1"/>
</dbReference>
<evidence type="ECO:0000256" key="3">
    <source>
        <dbReference type="ARBA" id="ARBA00022676"/>
    </source>
</evidence>
<dbReference type="InterPro" id="IPR001460">
    <property type="entry name" value="PCN-bd_Tpept"/>
</dbReference>
<evidence type="ECO:0000259" key="10">
    <source>
        <dbReference type="PROSITE" id="PS51178"/>
    </source>
</evidence>
<gene>
    <name evidence="11" type="ORF">Microterr_20300</name>
</gene>
<organism evidence="11 12">
    <name type="scientific">Microbacterium terricola</name>
    <dbReference type="NCBI Taxonomy" id="344163"/>
    <lineage>
        <taxon>Bacteria</taxon>
        <taxon>Bacillati</taxon>
        <taxon>Actinomycetota</taxon>
        <taxon>Actinomycetes</taxon>
        <taxon>Micrococcales</taxon>
        <taxon>Microbacteriaceae</taxon>
        <taxon>Microbacterium</taxon>
    </lineage>
</organism>
<comment type="catalytic activity">
    <reaction evidence="7">
        <text>Preferential cleavage: (Ac)2-L-Lys-D-Ala-|-D-Ala. Also transpeptidation of peptidyl-alanyl moieties that are N-acyl substituents of D-alanine.</text>
        <dbReference type="EC" id="3.4.16.4"/>
    </reaction>
</comment>
<keyword evidence="3" id="KW-0328">Glycosyltransferase</keyword>
<dbReference type="SUPFAM" id="SSF53955">
    <property type="entry name" value="Lysozyme-like"/>
    <property type="match status" value="1"/>
</dbReference>
<dbReference type="InterPro" id="IPR001264">
    <property type="entry name" value="Glyco_trans_51"/>
</dbReference>
<evidence type="ECO:0000256" key="1">
    <source>
        <dbReference type="ARBA" id="ARBA00022645"/>
    </source>
</evidence>
<evidence type="ECO:0000256" key="7">
    <source>
        <dbReference type="ARBA" id="ARBA00034000"/>
    </source>
</evidence>
<dbReference type="SUPFAM" id="SSF56601">
    <property type="entry name" value="beta-lactamase/transpeptidase-like"/>
    <property type="match status" value="1"/>
</dbReference>
<reference evidence="11 12" key="1">
    <citation type="submission" date="2022-12" db="EMBL/GenBank/DDBJ databases">
        <title>Microbacterium terricola strain KV-448 chromosome, complete genome.</title>
        <authorList>
            <person name="Oshima T."/>
            <person name="Moriya T."/>
            <person name="Bessho Y."/>
        </authorList>
    </citation>
    <scope>NUCLEOTIDE SEQUENCE [LARGE SCALE GENOMIC DNA]</scope>
    <source>
        <strain evidence="11 12">KV-448</strain>
    </source>
</reference>
<dbReference type="InterPro" id="IPR036950">
    <property type="entry name" value="PBP_transglycosylase"/>
</dbReference>
<dbReference type="PANTHER" id="PTHR32282">
    <property type="entry name" value="BINDING PROTEIN TRANSPEPTIDASE, PUTATIVE-RELATED"/>
    <property type="match status" value="1"/>
</dbReference>
<keyword evidence="6" id="KW-0511">Multifunctional enzyme</keyword>
<keyword evidence="2" id="KW-0645">Protease</keyword>
<protein>
    <submittedName>
        <fullName evidence="11">Carboxypeptidase</fullName>
    </submittedName>
</protein>
<dbReference type="RefSeq" id="WP_263798041.1">
    <property type="nucleotide sequence ID" value="NZ_AP027141.1"/>
</dbReference>